<feature type="region of interest" description="Disordered" evidence="8">
    <location>
        <begin position="536"/>
        <end position="583"/>
    </location>
</feature>
<dbReference type="InterPro" id="IPR016024">
    <property type="entry name" value="ARM-type_fold"/>
</dbReference>
<feature type="compositionally biased region" description="Basic and acidic residues" evidence="8">
    <location>
        <begin position="611"/>
        <end position="623"/>
    </location>
</feature>
<dbReference type="Pfam" id="PF20168">
    <property type="entry name" value="PDS5"/>
    <property type="match status" value="1"/>
</dbReference>
<dbReference type="Gene3D" id="2.30.30.140">
    <property type="match status" value="1"/>
</dbReference>
<evidence type="ECO:0000256" key="6">
    <source>
        <dbReference type="ARBA" id="ARBA00023242"/>
    </source>
</evidence>
<feature type="region of interest" description="Disordered" evidence="8">
    <location>
        <begin position="295"/>
        <end position="336"/>
    </location>
</feature>
<evidence type="ECO:0000256" key="7">
    <source>
        <dbReference type="ARBA" id="ARBA00023306"/>
    </source>
</evidence>
<name>A0ABD3CVF0_9LAMI</name>
<dbReference type="Proteomes" id="UP001632038">
    <property type="component" value="Unassembled WGS sequence"/>
</dbReference>
<dbReference type="PANTHER" id="PTHR12663:SF69">
    <property type="entry name" value="SISTER CHROMATID COHESION PROTEIN PDS5 HOMOLOG E"/>
    <property type="match status" value="1"/>
</dbReference>
<dbReference type="GO" id="GO:0051301">
    <property type="term" value="P:cell division"/>
    <property type="evidence" value="ECO:0007669"/>
    <property type="project" value="UniProtKB-KW"/>
</dbReference>
<dbReference type="GO" id="GO:0035825">
    <property type="term" value="P:homologous recombination"/>
    <property type="evidence" value="ECO:0007669"/>
    <property type="project" value="UniProtKB-ARBA"/>
</dbReference>
<keyword evidence="6" id="KW-0539">Nucleus</keyword>
<reference evidence="10" key="1">
    <citation type="journal article" date="2024" name="IScience">
        <title>Strigolactones Initiate the Formation of Haustorium-like Structures in Castilleja.</title>
        <authorList>
            <person name="Buerger M."/>
            <person name="Peterson D."/>
            <person name="Chory J."/>
        </authorList>
    </citation>
    <scope>NUCLEOTIDE SEQUENCE [LARGE SCALE GENOMIC DNA]</scope>
</reference>
<keyword evidence="2" id="KW-0132">Cell division</keyword>
<dbReference type="InterPro" id="IPR039776">
    <property type="entry name" value="Pds5"/>
</dbReference>
<evidence type="ECO:0000256" key="8">
    <source>
        <dbReference type="SAM" id="MobiDB-lite"/>
    </source>
</evidence>
<feature type="compositionally biased region" description="Basic and acidic residues" evidence="8">
    <location>
        <begin position="570"/>
        <end position="583"/>
    </location>
</feature>
<protein>
    <submittedName>
        <fullName evidence="9">Uncharacterized protein</fullName>
    </submittedName>
</protein>
<sequence>MGSPSPDDSSQKAIEGDLVETGERLLAIPSSTIELLKLLEKSASLLAKVWQQPPVSTCFSLLPTMKALVTDEVLRHKDVDVQVAVASCFNELTRITCPDPPYDDDVMMDFFRLFMVAFRQLSSCESDGQNYSRALLILETMAKVRSFLMLLDIDSDGLIVEMFQLFLTIVKSNHQSDVLKHMEMIMSTVIEESDEISCELLRPLLASVKMENKNSSPVSWELGKKVFENCATKLPSYLRAAVKEMSLVLADYAVIVTSICHFISHNNSNGKNTVSNKVTPTVGDKLFQLNGVSEPVHYHRDPQTNDGKTKSNNENSLETLKGCESGDLRRRRGRKANSVIRPEEGYQHVLMIGSKYSDELSSDDYNEEKDDLALVSVNSSKKKTQSCNEINLSERHQLKKERTINHPGDLKVSSTVKRKTGKRAIDDLSNVRVKKGKGILGEYEDEKQETRKTQKCVGIDGVNKKSKRPRVDYGEELVSLRIQVWWPMDEIFYSGTVTAFDREAKKHTILYDDDETEILNLRKEKWKLCADKHSPQPFQKEEADHQSHPQQSVKILKKTTNRRTVSPKQPRADSSPKRSKGEECGGVVKCLENSQQDFLSFNDESFTKALETSKADGDSHQESEMLLEIMKNGPEEDVQ</sequence>
<dbReference type="SUPFAM" id="SSF48371">
    <property type="entry name" value="ARM repeat"/>
    <property type="match status" value="1"/>
</dbReference>
<organism evidence="9 10">
    <name type="scientific">Castilleja foliolosa</name>
    <dbReference type="NCBI Taxonomy" id="1961234"/>
    <lineage>
        <taxon>Eukaryota</taxon>
        <taxon>Viridiplantae</taxon>
        <taxon>Streptophyta</taxon>
        <taxon>Embryophyta</taxon>
        <taxon>Tracheophyta</taxon>
        <taxon>Spermatophyta</taxon>
        <taxon>Magnoliopsida</taxon>
        <taxon>eudicotyledons</taxon>
        <taxon>Gunneridae</taxon>
        <taxon>Pentapetalae</taxon>
        <taxon>asterids</taxon>
        <taxon>lamiids</taxon>
        <taxon>Lamiales</taxon>
        <taxon>Orobanchaceae</taxon>
        <taxon>Pedicularideae</taxon>
        <taxon>Castillejinae</taxon>
        <taxon>Castilleja</taxon>
    </lineage>
</organism>
<accession>A0ABD3CVF0</accession>
<keyword evidence="5" id="KW-0234">DNA repair</keyword>
<dbReference type="GO" id="GO:0005634">
    <property type="term" value="C:nucleus"/>
    <property type="evidence" value="ECO:0007669"/>
    <property type="project" value="UniProtKB-SubCell"/>
</dbReference>
<proteinExistence type="predicted"/>
<keyword evidence="3" id="KW-0227">DNA damage</keyword>
<keyword evidence="7" id="KW-0131">Cell cycle</keyword>
<evidence type="ECO:0000256" key="5">
    <source>
        <dbReference type="ARBA" id="ARBA00023204"/>
    </source>
</evidence>
<dbReference type="EMBL" id="JAVIJP010000032">
    <property type="protein sequence ID" value="KAL3633114.1"/>
    <property type="molecule type" value="Genomic_DNA"/>
</dbReference>
<feature type="compositionally biased region" description="Basic and acidic residues" evidence="8">
    <location>
        <begin position="296"/>
        <end position="311"/>
    </location>
</feature>
<comment type="subcellular location">
    <subcellularLocation>
        <location evidence="1">Nucleus</location>
    </subcellularLocation>
</comment>
<keyword evidence="4" id="KW-0498">Mitosis</keyword>
<dbReference type="AlphaFoldDB" id="A0ABD3CVF0"/>
<gene>
    <name evidence="9" type="ORF">CASFOL_026098</name>
</gene>
<feature type="compositionally biased region" description="Basic and acidic residues" evidence="8">
    <location>
        <begin position="536"/>
        <end position="547"/>
    </location>
</feature>
<keyword evidence="10" id="KW-1185">Reference proteome</keyword>
<dbReference type="CDD" id="cd20404">
    <property type="entry name" value="Tudor_Agenet_AtEML-like"/>
    <property type="match status" value="1"/>
</dbReference>
<evidence type="ECO:0000256" key="1">
    <source>
        <dbReference type="ARBA" id="ARBA00004123"/>
    </source>
</evidence>
<evidence type="ECO:0000313" key="9">
    <source>
        <dbReference type="EMBL" id="KAL3633114.1"/>
    </source>
</evidence>
<dbReference type="GO" id="GO:0006281">
    <property type="term" value="P:DNA repair"/>
    <property type="evidence" value="ECO:0007669"/>
    <property type="project" value="UniProtKB-KW"/>
</dbReference>
<evidence type="ECO:0000256" key="4">
    <source>
        <dbReference type="ARBA" id="ARBA00022776"/>
    </source>
</evidence>
<feature type="region of interest" description="Disordered" evidence="8">
    <location>
        <begin position="610"/>
        <end position="639"/>
    </location>
</feature>
<evidence type="ECO:0000313" key="10">
    <source>
        <dbReference type="Proteomes" id="UP001632038"/>
    </source>
</evidence>
<evidence type="ECO:0000256" key="3">
    <source>
        <dbReference type="ARBA" id="ARBA00022763"/>
    </source>
</evidence>
<comment type="caution">
    <text evidence="9">The sequence shown here is derived from an EMBL/GenBank/DDBJ whole genome shotgun (WGS) entry which is preliminary data.</text>
</comment>
<evidence type="ECO:0000256" key="2">
    <source>
        <dbReference type="ARBA" id="ARBA00022618"/>
    </source>
</evidence>
<dbReference type="PANTHER" id="PTHR12663">
    <property type="entry name" value="ANDROGEN INDUCED INHIBITOR OF PROLIFERATION AS3 / PDS5-RELATED"/>
    <property type="match status" value="1"/>
</dbReference>
<dbReference type="GO" id="GO:0007064">
    <property type="term" value="P:mitotic sister chromatid cohesion"/>
    <property type="evidence" value="ECO:0007669"/>
    <property type="project" value="UniProtKB-ARBA"/>
</dbReference>